<protein>
    <submittedName>
        <fullName evidence="1">Uncharacterized protein</fullName>
    </submittedName>
</protein>
<dbReference type="RefSeq" id="WP_159664261.1">
    <property type="nucleotide sequence ID" value="NZ_WUUS01000003.1"/>
</dbReference>
<keyword evidence="2" id="KW-1185">Reference proteome</keyword>
<organism evidence="1 2">
    <name type="scientific">Halobaculum saliterrae</name>
    <dbReference type="NCBI Taxonomy" id="2073113"/>
    <lineage>
        <taxon>Archaea</taxon>
        <taxon>Methanobacteriati</taxon>
        <taxon>Methanobacteriota</taxon>
        <taxon>Stenosarchaea group</taxon>
        <taxon>Halobacteria</taxon>
        <taxon>Halobacteriales</taxon>
        <taxon>Haloferacaceae</taxon>
        <taxon>Halobaculum</taxon>
    </lineage>
</organism>
<dbReference type="OrthoDB" id="190728at2157"/>
<dbReference type="AlphaFoldDB" id="A0A6B0SPD6"/>
<evidence type="ECO:0000313" key="2">
    <source>
        <dbReference type="Proteomes" id="UP000437065"/>
    </source>
</evidence>
<gene>
    <name evidence="1" type="ORF">GRX01_05460</name>
</gene>
<sequence length="224" mass="23843">MRGTELVIELREDSEVEQVNVIAPDGSRVRSLSVVTGETRLTVELGVRYVPGTYEVTTEGGSGASITLEPDLVIEELGVGANNPDVMPDSLGNFEPFAATVLVRNIGSGPTAVQNLAFLGDIPNETEEVLESAETSGIFDTGTGAGEVEQVLIEPNATARLFSSTLPFSFAGEQETCSSMPGDSVATVKIEDTARSVIFETRYELSYRPTSDDDCEITVEGEVN</sequence>
<comment type="caution">
    <text evidence="1">The sequence shown here is derived from an EMBL/GenBank/DDBJ whole genome shotgun (WGS) entry which is preliminary data.</text>
</comment>
<dbReference type="EMBL" id="WUUS01000003">
    <property type="protein sequence ID" value="MXR40788.1"/>
    <property type="molecule type" value="Genomic_DNA"/>
</dbReference>
<accession>A0A6B0SPD6</accession>
<proteinExistence type="predicted"/>
<evidence type="ECO:0000313" key="1">
    <source>
        <dbReference type="EMBL" id="MXR40788.1"/>
    </source>
</evidence>
<name>A0A6B0SPD6_9EURY</name>
<reference evidence="1 2" key="1">
    <citation type="submission" date="2019-12" db="EMBL/GenBank/DDBJ databases">
        <title>Isolation and characterization of three novel carbon monoxide-oxidizing members of Halobacteria from salione crusts and soils.</title>
        <authorList>
            <person name="Myers M.R."/>
            <person name="King G.M."/>
        </authorList>
    </citation>
    <scope>NUCLEOTIDE SEQUENCE [LARGE SCALE GENOMIC DNA]</scope>
    <source>
        <strain evidence="1 2">WSA2</strain>
    </source>
</reference>
<dbReference type="Proteomes" id="UP000437065">
    <property type="component" value="Unassembled WGS sequence"/>
</dbReference>